<organism evidence="17">
    <name type="scientific">Gordonia sp. MP11Mi</name>
    <dbReference type="NCBI Taxonomy" id="3022769"/>
    <lineage>
        <taxon>Bacteria</taxon>
        <taxon>Bacillati</taxon>
        <taxon>Actinomycetota</taxon>
        <taxon>Actinomycetes</taxon>
        <taxon>Mycobacteriales</taxon>
        <taxon>Gordoniaceae</taxon>
        <taxon>Gordonia</taxon>
    </lineage>
</organism>
<dbReference type="InterPro" id="IPR000212">
    <property type="entry name" value="DNA_helicase_UvrD/REP"/>
</dbReference>
<dbReference type="InterPro" id="IPR002121">
    <property type="entry name" value="HRDC_dom"/>
</dbReference>
<keyword evidence="2 12" id="KW-0547">Nucleotide-binding</keyword>
<dbReference type="InterPro" id="IPR013986">
    <property type="entry name" value="DExx_box_DNA_helicase_dom_sf"/>
</dbReference>
<evidence type="ECO:0000256" key="10">
    <source>
        <dbReference type="ARBA" id="ARBA00034808"/>
    </source>
</evidence>
<dbReference type="InterPro" id="IPR014016">
    <property type="entry name" value="UvrD-like_ATP-bd"/>
</dbReference>
<feature type="region of interest" description="Disordered" evidence="13">
    <location>
        <begin position="562"/>
        <end position="597"/>
    </location>
</feature>
<dbReference type="GO" id="GO:0033202">
    <property type="term" value="C:DNA helicase complex"/>
    <property type="evidence" value="ECO:0007669"/>
    <property type="project" value="TreeGrafter"/>
</dbReference>
<evidence type="ECO:0000256" key="8">
    <source>
        <dbReference type="ARBA" id="ARBA00023235"/>
    </source>
</evidence>
<feature type="binding site" evidence="12">
    <location>
        <begin position="31"/>
        <end position="38"/>
    </location>
    <ligand>
        <name>ATP</name>
        <dbReference type="ChEBI" id="CHEBI:30616"/>
    </ligand>
</feature>
<comment type="catalytic activity">
    <reaction evidence="11">
        <text>ATP + H2O = ADP + phosphate + H(+)</text>
        <dbReference type="Rhea" id="RHEA:13065"/>
        <dbReference type="ChEBI" id="CHEBI:15377"/>
        <dbReference type="ChEBI" id="CHEBI:15378"/>
        <dbReference type="ChEBI" id="CHEBI:30616"/>
        <dbReference type="ChEBI" id="CHEBI:43474"/>
        <dbReference type="ChEBI" id="CHEBI:456216"/>
        <dbReference type="EC" id="5.6.2.4"/>
    </reaction>
</comment>
<dbReference type="SMART" id="SM00341">
    <property type="entry name" value="HRDC"/>
    <property type="match status" value="1"/>
</dbReference>
<name>A0AA97CVI2_9ACTN</name>
<dbReference type="GO" id="GO:0005524">
    <property type="term" value="F:ATP binding"/>
    <property type="evidence" value="ECO:0007669"/>
    <property type="project" value="UniProtKB-UniRule"/>
</dbReference>
<evidence type="ECO:0000256" key="3">
    <source>
        <dbReference type="ARBA" id="ARBA00022763"/>
    </source>
</evidence>
<dbReference type="GO" id="GO:0003677">
    <property type="term" value="F:DNA binding"/>
    <property type="evidence" value="ECO:0007669"/>
    <property type="project" value="InterPro"/>
</dbReference>
<evidence type="ECO:0000256" key="5">
    <source>
        <dbReference type="ARBA" id="ARBA00022806"/>
    </source>
</evidence>
<dbReference type="CDD" id="cd17932">
    <property type="entry name" value="DEXQc_UvrD"/>
    <property type="match status" value="1"/>
</dbReference>
<dbReference type="Pfam" id="PF13361">
    <property type="entry name" value="UvrD_C"/>
    <property type="match status" value="2"/>
</dbReference>
<dbReference type="Pfam" id="PF00580">
    <property type="entry name" value="UvrD-helicase"/>
    <property type="match status" value="1"/>
</dbReference>
<dbReference type="GO" id="GO:0000725">
    <property type="term" value="P:recombinational repair"/>
    <property type="evidence" value="ECO:0007669"/>
    <property type="project" value="TreeGrafter"/>
</dbReference>
<keyword evidence="3" id="KW-0227">DNA damage</keyword>
<dbReference type="Gene3D" id="3.40.50.300">
    <property type="entry name" value="P-loop containing nucleotide triphosphate hydrolases"/>
    <property type="match status" value="3"/>
</dbReference>
<evidence type="ECO:0000256" key="9">
    <source>
        <dbReference type="ARBA" id="ARBA00034617"/>
    </source>
</evidence>
<feature type="compositionally biased region" description="Basic and acidic residues" evidence="13">
    <location>
        <begin position="588"/>
        <end position="597"/>
    </location>
</feature>
<dbReference type="GO" id="GO:0043138">
    <property type="term" value="F:3'-5' DNA helicase activity"/>
    <property type="evidence" value="ECO:0007669"/>
    <property type="project" value="UniProtKB-EC"/>
</dbReference>
<dbReference type="EMBL" id="CP128986">
    <property type="protein sequence ID" value="WOC13184.1"/>
    <property type="molecule type" value="Genomic_DNA"/>
</dbReference>
<dbReference type="Gene3D" id="1.10.10.160">
    <property type="match status" value="1"/>
</dbReference>
<feature type="domain" description="UvrD-like helicase ATP-binding" evidence="15">
    <location>
        <begin position="10"/>
        <end position="298"/>
    </location>
</feature>
<reference evidence="17" key="1">
    <citation type="submission" date="2023-06" db="EMBL/GenBank/DDBJ databases">
        <title>Gordonia sp. nov. and Pseudochrobactrum sp. nov., two species isolated from the burying beetle Nicrophorus vespilloides.</title>
        <authorList>
            <person name="Poehlein A."/>
            <person name="Guzman J."/>
            <person name="Daniel R."/>
            <person name="Vilcinskas A."/>
        </authorList>
    </citation>
    <scope>NUCLEOTIDE SEQUENCE</scope>
    <source>
        <strain evidence="17">MP11Mi</strain>
    </source>
</reference>
<protein>
    <recommendedName>
        <fullName evidence="10">DNA 3'-5' helicase</fullName>
        <ecNumber evidence="10">5.6.2.4</ecNumber>
    </recommendedName>
</protein>
<keyword evidence="6 12" id="KW-0067">ATP-binding</keyword>
<dbReference type="EC" id="5.6.2.4" evidence="10"/>
<comment type="catalytic activity">
    <reaction evidence="9">
        <text>Couples ATP hydrolysis with the unwinding of duplex DNA by translocating in the 3'-5' direction.</text>
        <dbReference type="EC" id="5.6.2.4"/>
    </reaction>
</comment>
<dbReference type="InterPro" id="IPR010997">
    <property type="entry name" value="HRDC-like_sf"/>
</dbReference>
<sequence>MAETRTSALDGLDPEQCAAVTAPRGPVCVLAGAGTGKTRTITRRIAHLIESGQVNPSQVLAVTFTARAAAEMRERLAGLGVSGSGGTVVAQTFHAAALRQLRYFWPRVMGSAGWELLDNKFRLVSRIAQEAGLDAADRDLIRDLASEIEWAKSSNVGPADFPAAAAGNHRDLPTDARTVAEVFAAYEDAKVSPGGDRLLDFEDLIIYTTLILQAEPSIAEEFRTRYRSFVVDEYQDVTPIQQNLLDAWLGERDDLTVVGDANQTIYSFTGATPDYLLDFTRRFPDATLVRLQRDYRSTPEVVDLANRVIGNAVGRIAGTRLQLVGQRTPGPAPVFAENEDAESEVVCVVAECKKLLRAGVPATEIAILYRINAQSQQYEEALSEAGIEYQVRGDQGFFARPEIAAAMRRLTTLAEGPPPPVGVIDMGVIDAVRHVLAPVGLTEAEPAGANAKARWQQLLRLVEIVEAIAAERPSADFPTVVKELDNRSKSRHALVVDGITLSSMHAAKGLEWDAVFLTGLHEGSVPLGRATGTREEIEEERRLFYVGVTRAREHLHLSWSLSRGDGRRSSRKRSQFLDGLLPSPSTTGRDEPRDEPDRNVVKALTAWRASYAKRQDIAPVNVMSTMMIRRIATELPLSLDELAAVRGFGAERTDVIGAEVLAVVDDGLFG</sequence>
<evidence type="ECO:0000256" key="7">
    <source>
        <dbReference type="ARBA" id="ARBA00023204"/>
    </source>
</evidence>
<dbReference type="GO" id="GO:0005829">
    <property type="term" value="C:cytosol"/>
    <property type="evidence" value="ECO:0007669"/>
    <property type="project" value="TreeGrafter"/>
</dbReference>
<keyword evidence="8" id="KW-0413">Isomerase</keyword>
<dbReference type="PROSITE" id="PS51198">
    <property type="entry name" value="UVRD_HELICASE_ATP_BIND"/>
    <property type="match status" value="1"/>
</dbReference>
<dbReference type="Gene3D" id="1.10.150.80">
    <property type="entry name" value="HRDC domain"/>
    <property type="match status" value="1"/>
</dbReference>
<comment type="similarity">
    <text evidence="1">Belongs to the helicase family. UvrD subfamily.</text>
</comment>
<evidence type="ECO:0000256" key="2">
    <source>
        <dbReference type="ARBA" id="ARBA00022741"/>
    </source>
</evidence>
<proteinExistence type="inferred from homology"/>
<evidence type="ECO:0000256" key="1">
    <source>
        <dbReference type="ARBA" id="ARBA00009922"/>
    </source>
</evidence>
<keyword evidence="7" id="KW-0234">DNA repair</keyword>
<evidence type="ECO:0000256" key="6">
    <source>
        <dbReference type="ARBA" id="ARBA00022840"/>
    </source>
</evidence>
<dbReference type="GO" id="GO:0016787">
    <property type="term" value="F:hydrolase activity"/>
    <property type="evidence" value="ECO:0007669"/>
    <property type="project" value="UniProtKB-UniRule"/>
</dbReference>
<dbReference type="PANTHER" id="PTHR11070">
    <property type="entry name" value="UVRD / RECB / PCRA DNA HELICASE FAMILY MEMBER"/>
    <property type="match status" value="1"/>
</dbReference>
<dbReference type="Pfam" id="PF00570">
    <property type="entry name" value="HRDC"/>
    <property type="match status" value="1"/>
</dbReference>
<evidence type="ECO:0000259" key="15">
    <source>
        <dbReference type="PROSITE" id="PS51198"/>
    </source>
</evidence>
<evidence type="ECO:0000256" key="12">
    <source>
        <dbReference type="PROSITE-ProRule" id="PRU00560"/>
    </source>
</evidence>
<dbReference type="PROSITE" id="PS51217">
    <property type="entry name" value="UVRD_HELICASE_CTER"/>
    <property type="match status" value="1"/>
</dbReference>
<keyword evidence="4 12" id="KW-0378">Hydrolase</keyword>
<dbReference type="InterPro" id="IPR014017">
    <property type="entry name" value="DNA_helicase_UvrD-like_C"/>
</dbReference>
<evidence type="ECO:0000259" key="16">
    <source>
        <dbReference type="PROSITE" id="PS51217"/>
    </source>
</evidence>
<keyword evidence="5 12" id="KW-0347">Helicase</keyword>
<dbReference type="SUPFAM" id="SSF47819">
    <property type="entry name" value="HRDC-like"/>
    <property type="match status" value="1"/>
</dbReference>
<evidence type="ECO:0000256" key="4">
    <source>
        <dbReference type="ARBA" id="ARBA00022801"/>
    </source>
</evidence>
<evidence type="ECO:0000256" key="11">
    <source>
        <dbReference type="ARBA" id="ARBA00048988"/>
    </source>
</evidence>
<dbReference type="AlphaFoldDB" id="A0AA97CVI2"/>
<dbReference type="InterPro" id="IPR044876">
    <property type="entry name" value="HRDC_dom_sf"/>
</dbReference>
<feature type="domain" description="UvrD-like helicase C-terminal" evidence="16">
    <location>
        <begin position="299"/>
        <end position="553"/>
    </location>
</feature>
<evidence type="ECO:0000259" key="14">
    <source>
        <dbReference type="PROSITE" id="PS50967"/>
    </source>
</evidence>
<feature type="domain" description="HRDC" evidence="14">
    <location>
        <begin position="594"/>
        <end position="670"/>
    </location>
</feature>
<dbReference type="PROSITE" id="PS50967">
    <property type="entry name" value="HRDC"/>
    <property type="match status" value="1"/>
</dbReference>
<dbReference type="RefSeq" id="WP_420039023.1">
    <property type="nucleotide sequence ID" value="NZ_CP128986.1"/>
</dbReference>
<gene>
    <name evidence="17" type="primary">uvrD2</name>
    <name evidence="17" type="ORF">MP11Mi_22810</name>
</gene>
<evidence type="ECO:0000313" key="17">
    <source>
        <dbReference type="EMBL" id="WOC13184.1"/>
    </source>
</evidence>
<dbReference type="InterPro" id="IPR027417">
    <property type="entry name" value="P-loop_NTPase"/>
</dbReference>
<accession>A0AA97CVI2</accession>
<evidence type="ECO:0000256" key="13">
    <source>
        <dbReference type="SAM" id="MobiDB-lite"/>
    </source>
</evidence>
<dbReference type="SUPFAM" id="SSF52540">
    <property type="entry name" value="P-loop containing nucleoside triphosphate hydrolases"/>
    <property type="match status" value="1"/>
</dbReference>
<dbReference type="PANTHER" id="PTHR11070:SF69">
    <property type="entry name" value="ATP-DEPENDENT DNA HELICASE UVRD2"/>
    <property type="match status" value="1"/>
</dbReference>